<dbReference type="AlphaFoldDB" id="A0A2K1ZJV6"/>
<keyword evidence="3" id="KW-1185">Reference proteome</keyword>
<keyword evidence="1" id="KW-0812">Transmembrane</keyword>
<protein>
    <submittedName>
        <fullName evidence="2">Uncharacterized protein</fullName>
    </submittedName>
</protein>
<proteinExistence type="predicted"/>
<reference evidence="2 3" key="1">
    <citation type="journal article" date="2006" name="Science">
        <title>The genome of black cottonwood, Populus trichocarpa (Torr. &amp; Gray).</title>
        <authorList>
            <person name="Tuskan G.A."/>
            <person name="Difazio S."/>
            <person name="Jansson S."/>
            <person name="Bohlmann J."/>
            <person name="Grigoriev I."/>
            <person name="Hellsten U."/>
            <person name="Putnam N."/>
            <person name="Ralph S."/>
            <person name="Rombauts S."/>
            <person name="Salamov A."/>
            <person name="Schein J."/>
            <person name="Sterck L."/>
            <person name="Aerts A."/>
            <person name="Bhalerao R.R."/>
            <person name="Bhalerao R.P."/>
            <person name="Blaudez D."/>
            <person name="Boerjan W."/>
            <person name="Brun A."/>
            <person name="Brunner A."/>
            <person name="Busov V."/>
            <person name="Campbell M."/>
            <person name="Carlson J."/>
            <person name="Chalot M."/>
            <person name="Chapman J."/>
            <person name="Chen G.L."/>
            <person name="Cooper D."/>
            <person name="Coutinho P.M."/>
            <person name="Couturier J."/>
            <person name="Covert S."/>
            <person name="Cronk Q."/>
            <person name="Cunningham R."/>
            <person name="Davis J."/>
            <person name="Degroeve S."/>
            <person name="Dejardin A."/>
            <person name="Depamphilis C."/>
            <person name="Detter J."/>
            <person name="Dirks B."/>
            <person name="Dubchak I."/>
            <person name="Duplessis S."/>
            <person name="Ehlting J."/>
            <person name="Ellis B."/>
            <person name="Gendler K."/>
            <person name="Goodstein D."/>
            <person name="Gribskov M."/>
            <person name="Grimwood J."/>
            <person name="Groover A."/>
            <person name="Gunter L."/>
            <person name="Hamberger B."/>
            <person name="Heinze B."/>
            <person name="Helariutta Y."/>
            <person name="Henrissat B."/>
            <person name="Holligan D."/>
            <person name="Holt R."/>
            <person name="Huang W."/>
            <person name="Islam-Faridi N."/>
            <person name="Jones S."/>
            <person name="Jones-Rhoades M."/>
            <person name="Jorgensen R."/>
            <person name="Joshi C."/>
            <person name="Kangasjarvi J."/>
            <person name="Karlsson J."/>
            <person name="Kelleher C."/>
            <person name="Kirkpatrick R."/>
            <person name="Kirst M."/>
            <person name="Kohler A."/>
            <person name="Kalluri U."/>
            <person name="Larimer F."/>
            <person name="Leebens-Mack J."/>
            <person name="Leple J.C."/>
            <person name="Locascio P."/>
            <person name="Lou Y."/>
            <person name="Lucas S."/>
            <person name="Martin F."/>
            <person name="Montanini B."/>
            <person name="Napoli C."/>
            <person name="Nelson D.R."/>
            <person name="Nelson C."/>
            <person name="Nieminen K."/>
            <person name="Nilsson O."/>
            <person name="Pereda V."/>
            <person name="Peter G."/>
            <person name="Philippe R."/>
            <person name="Pilate G."/>
            <person name="Poliakov A."/>
            <person name="Razumovskaya J."/>
            <person name="Richardson P."/>
            <person name="Rinaldi C."/>
            <person name="Ritland K."/>
            <person name="Rouze P."/>
            <person name="Ryaboy D."/>
            <person name="Schmutz J."/>
            <person name="Schrader J."/>
            <person name="Segerman B."/>
            <person name="Shin H."/>
            <person name="Siddiqui A."/>
            <person name="Sterky F."/>
            <person name="Terry A."/>
            <person name="Tsai C.J."/>
            <person name="Uberbacher E."/>
            <person name="Unneberg P."/>
            <person name="Vahala J."/>
            <person name="Wall K."/>
            <person name="Wessler S."/>
            <person name="Yang G."/>
            <person name="Yin T."/>
            <person name="Douglas C."/>
            <person name="Marra M."/>
            <person name="Sandberg G."/>
            <person name="Van de Peer Y."/>
            <person name="Rokhsar D."/>
        </authorList>
    </citation>
    <scope>NUCLEOTIDE SEQUENCE [LARGE SCALE GENOMIC DNA]</scope>
    <source>
        <strain evidence="3">cv. Nisqually</strain>
    </source>
</reference>
<evidence type="ECO:0000313" key="2">
    <source>
        <dbReference type="EMBL" id="PNT25559.1"/>
    </source>
</evidence>
<evidence type="ECO:0000313" key="3">
    <source>
        <dbReference type="Proteomes" id="UP000006729"/>
    </source>
</evidence>
<organism evidence="2 3">
    <name type="scientific">Populus trichocarpa</name>
    <name type="common">Western balsam poplar</name>
    <name type="synonym">Populus balsamifera subsp. trichocarpa</name>
    <dbReference type="NCBI Taxonomy" id="3694"/>
    <lineage>
        <taxon>Eukaryota</taxon>
        <taxon>Viridiplantae</taxon>
        <taxon>Streptophyta</taxon>
        <taxon>Embryophyta</taxon>
        <taxon>Tracheophyta</taxon>
        <taxon>Spermatophyta</taxon>
        <taxon>Magnoliopsida</taxon>
        <taxon>eudicotyledons</taxon>
        <taxon>Gunneridae</taxon>
        <taxon>Pentapetalae</taxon>
        <taxon>rosids</taxon>
        <taxon>fabids</taxon>
        <taxon>Malpighiales</taxon>
        <taxon>Salicaceae</taxon>
        <taxon>Saliceae</taxon>
        <taxon>Populus</taxon>
    </lineage>
</organism>
<dbReference type="InParanoid" id="A0A2K1ZJV6"/>
<evidence type="ECO:0000256" key="1">
    <source>
        <dbReference type="SAM" id="Phobius"/>
    </source>
</evidence>
<gene>
    <name evidence="2" type="ORF">POPTR_008G191300</name>
</gene>
<keyword evidence="1" id="KW-0472">Membrane</keyword>
<dbReference type="EMBL" id="CM009297">
    <property type="protein sequence ID" value="PNT25559.1"/>
    <property type="molecule type" value="Genomic_DNA"/>
</dbReference>
<sequence>MWFLQRNQRGKFGLVCSCSNCWLLVLCGLIIISFTVKQRTSFSELCLITSAKYTQWLAWMRYFGLSP</sequence>
<keyword evidence="1" id="KW-1133">Transmembrane helix</keyword>
<feature type="transmembrane region" description="Helical" evidence="1">
    <location>
        <begin position="12"/>
        <end position="36"/>
    </location>
</feature>
<name>A0A2K1ZJV6_POPTR</name>
<dbReference type="Proteomes" id="UP000006729">
    <property type="component" value="Chromosome 8"/>
</dbReference>
<accession>A0A2K1ZJV6</accession>